<dbReference type="AlphaFoldDB" id="A0AB39J5B5"/>
<proteinExistence type="predicted"/>
<organism evidence="1">
    <name type="scientific">Bacillus aerius</name>
    <dbReference type="NCBI Taxonomy" id="293388"/>
    <lineage>
        <taxon>Bacteria</taxon>
        <taxon>Bacillati</taxon>
        <taxon>Bacillota</taxon>
        <taxon>Bacilli</taxon>
        <taxon>Bacillales</taxon>
        <taxon>Bacillaceae</taxon>
        <taxon>Bacillus</taxon>
    </lineage>
</organism>
<dbReference type="EMBL" id="CP162911">
    <property type="protein sequence ID" value="XDL62960.1"/>
    <property type="molecule type" value="Genomic_DNA"/>
</dbReference>
<protein>
    <submittedName>
        <fullName evidence="1">Uncharacterized protein</fullName>
    </submittedName>
</protein>
<accession>A0AB39J5B5</accession>
<gene>
    <name evidence="1" type="ORF">AB4922_08430</name>
</gene>
<name>A0AB39J5B5_9BACI</name>
<sequence length="81" mass="9663">MKILDAPFALMAAYRDTKKQMNVLSFLKRKLLVSVRGTLAITQFHCIYLCENCIKHGILKNRKKFMENFRMFFMKKEKKTI</sequence>
<reference evidence="1" key="1">
    <citation type="submission" date="2024-07" db="EMBL/GenBank/DDBJ databases">
        <authorList>
            <person name="Wang K."/>
            <person name="Liang S."/>
            <person name="Wang S."/>
        </authorList>
    </citation>
    <scope>NUCLEOTIDE SEQUENCE</scope>
    <source>
        <strain evidence="1">KW1</strain>
    </source>
</reference>
<dbReference type="RefSeq" id="WP_017367298.1">
    <property type="nucleotide sequence ID" value="NZ_CP162911.1"/>
</dbReference>
<evidence type="ECO:0000313" key="1">
    <source>
        <dbReference type="EMBL" id="XDL62960.1"/>
    </source>
</evidence>